<feature type="non-terminal residue" evidence="2">
    <location>
        <position position="1"/>
    </location>
</feature>
<protein>
    <submittedName>
        <fullName evidence="2">Uncharacterized protein</fullName>
    </submittedName>
</protein>
<proteinExistence type="predicted"/>
<organism evidence="2 3">
    <name type="scientific">Ignelater luminosus</name>
    <name type="common">Cucubano</name>
    <name type="synonym">Pyrophorus luminosus</name>
    <dbReference type="NCBI Taxonomy" id="2038154"/>
    <lineage>
        <taxon>Eukaryota</taxon>
        <taxon>Metazoa</taxon>
        <taxon>Ecdysozoa</taxon>
        <taxon>Arthropoda</taxon>
        <taxon>Hexapoda</taxon>
        <taxon>Insecta</taxon>
        <taxon>Pterygota</taxon>
        <taxon>Neoptera</taxon>
        <taxon>Endopterygota</taxon>
        <taxon>Coleoptera</taxon>
        <taxon>Polyphaga</taxon>
        <taxon>Elateriformia</taxon>
        <taxon>Elateroidea</taxon>
        <taxon>Elateridae</taxon>
        <taxon>Agrypninae</taxon>
        <taxon>Pyrophorini</taxon>
        <taxon>Ignelater</taxon>
    </lineage>
</organism>
<comment type="caution">
    <text evidence="2">The sequence shown here is derived from an EMBL/GenBank/DDBJ whole genome shotgun (WGS) entry which is preliminary data.</text>
</comment>
<dbReference type="EMBL" id="VTPC01052605">
    <property type="protein sequence ID" value="KAF2890436.1"/>
    <property type="molecule type" value="Genomic_DNA"/>
</dbReference>
<feature type="region of interest" description="Disordered" evidence="1">
    <location>
        <begin position="1"/>
        <end position="62"/>
    </location>
</feature>
<keyword evidence="3" id="KW-1185">Reference proteome</keyword>
<sequence>AQILEASTLANQQFETPSENAQASFNRVSRPHSRSESKFNSRPRRKTNSRQREHRNIPLRSHSKSRLNLKHLGIEGFCLSCARTKHNSK</sequence>
<feature type="compositionally biased region" description="Polar residues" evidence="1">
    <location>
        <begin position="8"/>
        <end position="27"/>
    </location>
</feature>
<name>A0A8K0CRP0_IGNLU</name>
<evidence type="ECO:0000313" key="2">
    <source>
        <dbReference type="EMBL" id="KAF2890436.1"/>
    </source>
</evidence>
<gene>
    <name evidence="2" type="ORF">ILUMI_15737</name>
</gene>
<evidence type="ECO:0000256" key="1">
    <source>
        <dbReference type="SAM" id="MobiDB-lite"/>
    </source>
</evidence>
<evidence type="ECO:0000313" key="3">
    <source>
        <dbReference type="Proteomes" id="UP000801492"/>
    </source>
</evidence>
<dbReference type="Proteomes" id="UP000801492">
    <property type="component" value="Unassembled WGS sequence"/>
</dbReference>
<reference evidence="2" key="1">
    <citation type="submission" date="2019-08" db="EMBL/GenBank/DDBJ databases">
        <title>The genome of the North American firefly Photinus pyralis.</title>
        <authorList>
            <consortium name="Photinus pyralis genome working group"/>
            <person name="Fallon T.R."/>
            <person name="Sander Lower S.E."/>
            <person name="Weng J.-K."/>
        </authorList>
    </citation>
    <scope>NUCLEOTIDE SEQUENCE</scope>
    <source>
        <strain evidence="2">TRF0915ILg1</strain>
        <tissue evidence="2">Whole body</tissue>
    </source>
</reference>
<dbReference type="AlphaFoldDB" id="A0A8K0CRP0"/>
<accession>A0A8K0CRP0</accession>